<feature type="compositionally biased region" description="Basic and acidic residues" evidence="2">
    <location>
        <begin position="509"/>
        <end position="530"/>
    </location>
</feature>
<proteinExistence type="inferred from homology"/>
<reference evidence="4" key="1">
    <citation type="submission" date="2021-12" db="EMBL/GenBank/DDBJ databases">
        <authorList>
            <person name="King R."/>
        </authorList>
    </citation>
    <scope>NUCLEOTIDE SEQUENCE</scope>
</reference>
<keyword evidence="5" id="KW-1185">Reference proteome</keyword>
<name>A0A9P0AAY3_BEMTA</name>
<dbReference type="GO" id="GO:0003723">
    <property type="term" value="F:RNA binding"/>
    <property type="evidence" value="ECO:0007669"/>
    <property type="project" value="TreeGrafter"/>
</dbReference>
<evidence type="ECO:0000256" key="1">
    <source>
        <dbReference type="ARBA" id="ARBA00007950"/>
    </source>
</evidence>
<accession>A0A9P0AAY3</accession>
<dbReference type="Pfam" id="PF18293">
    <property type="entry name" value="Caprin-1_dimer"/>
    <property type="match status" value="1"/>
</dbReference>
<evidence type="ECO:0000259" key="3">
    <source>
        <dbReference type="Pfam" id="PF18293"/>
    </source>
</evidence>
<dbReference type="PANTHER" id="PTHR22922">
    <property type="entry name" value="GPI-ANCHORED PROTEIN P137"/>
    <property type="match status" value="1"/>
</dbReference>
<gene>
    <name evidence="4" type="ORF">BEMITA_LOCUS8151</name>
</gene>
<evidence type="ECO:0000313" key="5">
    <source>
        <dbReference type="Proteomes" id="UP001152759"/>
    </source>
</evidence>
<feature type="compositionally biased region" description="Low complexity" evidence="2">
    <location>
        <begin position="542"/>
        <end position="551"/>
    </location>
</feature>
<dbReference type="AlphaFoldDB" id="A0A9P0AAY3"/>
<dbReference type="InterPro" id="IPR028816">
    <property type="entry name" value="Caprin"/>
</dbReference>
<feature type="compositionally biased region" description="Basic and acidic residues" evidence="2">
    <location>
        <begin position="484"/>
        <end position="499"/>
    </location>
</feature>
<feature type="compositionally biased region" description="Basic and acidic residues" evidence="2">
    <location>
        <begin position="552"/>
        <end position="570"/>
    </location>
</feature>
<dbReference type="PANTHER" id="PTHR22922:SF19">
    <property type="entry name" value="CAPRIN HOMOLOG"/>
    <property type="match status" value="1"/>
</dbReference>
<evidence type="ECO:0000313" key="4">
    <source>
        <dbReference type="EMBL" id="CAH0389312.1"/>
    </source>
</evidence>
<comment type="similarity">
    <text evidence="1">Belongs to the caprin family.</text>
</comment>
<dbReference type="GO" id="GO:0005737">
    <property type="term" value="C:cytoplasm"/>
    <property type="evidence" value="ECO:0007669"/>
    <property type="project" value="TreeGrafter"/>
</dbReference>
<feature type="region of interest" description="Disordered" evidence="2">
    <location>
        <begin position="428"/>
        <end position="570"/>
    </location>
</feature>
<dbReference type="Proteomes" id="UP001152759">
    <property type="component" value="Chromosome 4"/>
</dbReference>
<dbReference type="EMBL" id="OU963865">
    <property type="protein sequence ID" value="CAH0389312.1"/>
    <property type="molecule type" value="Genomic_DNA"/>
</dbReference>
<organism evidence="4 5">
    <name type="scientific">Bemisia tabaci</name>
    <name type="common">Sweetpotato whitefly</name>
    <name type="synonym">Aleurodes tabaci</name>
    <dbReference type="NCBI Taxonomy" id="7038"/>
    <lineage>
        <taxon>Eukaryota</taxon>
        <taxon>Metazoa</taxon>
        <taxon>Ecdysozoa</taxon>
        <taxon>Arthropoda</taxon>
        <taxon>Hexapoda</taxon>
        <taxon>Insecta</taxon>
        <taxon>Pterygota</taxon>
        <taxon>Neoptera</taxon>
        <taxon>Paraneoptera</taxon>
        <taxon>Hemiptera</taxon>
        <taxon>Sternorrhyncha</taxon>
        <taxon>Aleyrodoidea</taxon>
        <taxon>Aleyrodidae</taxon>
        <taxon>Aleyrodinae</taxon>
        <taxon>Bemisia</taxon>
    </lineage>
</organism>
<feature type="compositionally biased region" description="Basic residues" evidence="2">
    <location>
        <begin position="472"/>
        <end position="483"/>
    </location>
</feature>
<protein>
    <recommendedName>
        <fullName evidence="3">Caprin-1 dimerization domain-containing protein</fullName>
    </recommendedName>
</protein>
<evidence type="ECO:0000256" key="2">
    <source>
        <dbReference type="SAM" id="MobiDB-lite"/>
    </source>
</evidence>
<sequence length="570" mass="62766">MPSASAIDVEKAKPEITDSCSKLCIKFLEHKIRNLEKRKGKLESYRQLKTNGKKLDADQIQAISKYEEVSATLDFARDVVKTMVSYALQAAQDQKFESQKQKEKELANIKLILELQDILAQLQIGDVRQNFINGVNGAVQISEERINQLEAFYKEVYPESSESEKSSISSNEKRVSAAQHIQNFLEANAAAVVGTTYEELKKTVDEIKSCDYFAEIPVIIPKVPVFEIPPTAVEPEAPAPAPVEPAEIKLAEPAREIETAPFIQQNNIPVPPTANLQENNSFYSDPVPAAVSSHSHFLAKKEAPVQPLSGIANNSTFNFFQESELDSPPEAGLNLNVGVTPTPPPASALPIPSQTFTNPLYIPPPPIPMPPSHLQQPQSPSNVPLQAVPAVPQAPVTVPLDPEPQVTSWTNESWGAQSEPIETQSWANEDWVGDPPSDQYQGMSDWDPPRQESGFVTQGRSGYRGSGDGRSRGRGRGGRGRGGRGRDGNINDYSSRKSDGYQNTNGYLGKDRSEHRDRSDRPDRGDRSDRGNGFSRRGGGPPFNRSSSGYRRGSDRGERVDRGDRGERER</sequence>
<feature type="domain" description="Caprin-1 dimerization" evidence="3">
    <location>
        <begin position="97"/>
        <end position="213"/>
    </location>
</feature>
<dbReference type="InterPro" id="IPR041637">
    <property type="entry name" value="Caprin-1_dimer"/>
</dbReference>